<dbReference type="PROSITE" id="PS51296">
    <property type="entry name" value="RIESKE"/>
    <property type="match status" value="1"/>
</dbReference>
<dbReference type="Gene3D" id="3.90.380.10">
    <property type="entry name" value="Naphthalene 1,2-dioxygenase Alpha Subunit, Chain A, domain 1"/>
    <property type="match status" value="1"/>
</dbReference>
<evidence type="ECO:0000313" key="10">
    <source>
        <dbReference type="Proteomes" id="UP000092952"/>
    </source>
</evidence>
<keyword evidence="2" id="KW-0001">2Fe-2S</keyword>
<dbReference type="InterPro" id="IPR017941">
    <property type="entry name" value="Rieske_2Fe-2S"/>
</dbReference>
<keyword evidence="5" id="KW-0408">Iron</keyword>
<dbReference type="EMBL" id="CP014671">
    <property type="protein sequence ID" value="ANX05634.1"/>
    <property type="molecule type" value="Genomic_DNA"/>
</dbReference>
<organism evidence="9 10">
    <name type="scientific">Immundisolibacter cernigliae</name>
    <dbReference type="NCBI Taxonomy" id="1810504"/>
    <lineage>
        <taxon>Bacteria</taxon>
        <taxon>Pseudomonadati</taxon>
        <taxon>Pseudomonadota</taxon>
        <taxon>Gammaproteobacteria</taxon>
        <taxon>Immundisolibacterales</taxon>
        <taxon>Immundisolibacteraceae</taxon>
        <taxon>Immundisolibacter</taxon>
    </lineage>
</organism>
<dbReference type="InterPro" id="IPR015881">
    <property type="entry name" value="ARHD_Rieske_2Fe_2S"/>
</dbReference>
<dbReference type="Gene3D" id="2.102.10.10">
    <property type="entry name" value="Rieske [2Fe-2S] iron-sulphur domain"/>
    <property type="match status" value="1"/>
</dbReference>
<dbReference type="KEGG" id="gbi:PG2T_12540"/>
<dbReference type="GO" id="GO:0016491">
    <property type="term" value="F:oxidoreductase activity"/>
    <property type="evidence" value="ECO:0007669"/>
    <property type="project" value="UniProtKB-KW"/>
</dbReference>
<dbReference type="Pfam" id="PF00355">
    <property type="entry name" value="Rieske"/>
    <property type="match status" value="1"/>
</dbReference>
<dbReference type="InterPro" id="IPR015879">
    <property type="entry name" value="Ring_hydroxy_dOase_asu_C_dom"/>
</dbReference>
<dbReference type="Proteomes" id="UP000092952">
    <property type="component" value="Chromosome"/>
</dbReference>
<dbReference type="GO" id="GO:0005506">
    <property type="term" value="F:iron ion binding"/>
    <property type="evidence" value="ECO:0007669"/>
    <property type="project" value="InterPro"/>
</dbReference>
<sequence>MPDTAMEWPAKYNEIPKAVFEEPGLWRLELENIFYGEEWHPIAHRAEIPNPGDYKAAFIGEMPIFAVHGDDGKIRVFHNACAHRGSTLVTDSAGNKPDFECPYHRWLFNRQGELAGCPNSHEFSPSFSKEKFGLKELRTESFSELYFVTMSDKTPDLRTYLTEAVADPLGRVLGNGHGLKLLGYQKVYYDCNWKAYVDNDGYHAPLLHLAFKLLGWQGGHGEQIITQNGHIAFDSELSIPKKIDALQDSSIVQFLGDPDSKGSIVVSTFPITVFTKHMDMLNIRYAFPKGPRGVEVHYAYFARDDDSPELLAHRTRQCSNLLGPSGLISLEDAAIFTRIDLGNRSPGNAIFQKGVVDEYRLDMKVKQNDESGNLPRWEHYRKRMGFRRAAA</sequence>
<keyword evidence="6" id="KW-0411">Iron-sulfur</keyword>
<dbReference type="PANTHER" id="PTHR43756">
    <property type="entry name" value="CHOLINE MONOOXYGENASE, CHLOROPLASTIC"/>
    <property type="match status" value="1"/>
</dbReference>
<dbReference type="PANTHER" id="PTHR43756:SF5">
    <property type="entry name" value="CHOLINE MONOOXYGENASE, CHLOROPLASTIC"/>
    <property type="match status" value="1"/>
</dbReference>
<dbReference type="CDD" id="cd03469">
    <property type="entry name" value="Rieske_RO_Alpha_N"/>
    <property type="match status" value="1"/>
</dbReference>
<feature type="domain" description="Rieske" evidence="8">
    <location>
        <begin position="39"/>
        <end position="137"/>
    </location>
</feature>
<dbReference type="Pfam" id="PF00848">
    <property type="entry name" value="Ring_hydroxyl_A"/>
    <property type="match status" value="1"/>
</dbReference>
<dbReference type="InParanoid" id="A0A1B1YXN4"/>
<evidence type="ECO:0000256" key="1">
    <source>
        <dbReference type="ARBA" id="ARBA00001962"/>
    </source>
</evidence>
<keyword evidence="10" id="KW-1185">Reference proteome</keyword>
<dbReference type="PRINTS" id="PR00090">
    <property type="entry name" value="RNGDIOXGNASE"/>
</dbReference>
<accession>A0A1B1YXN4</accession>
<evidence type="ECO:0000256" key="6">
    <source>
        <dbReference type="ARBA" id="ARBA00023014"/>
    </source>
</evidence>
<dbReference type="AlphaFoldDB" id="A0A1B1YXN4"/>
<reference evidence="10" key="1">
    <citation type="submission" date="2016-03" db="EMBL/GenBank/DDBJ databases">
        <title>Complete genome sequence of Solimmundus cernigliae, representing a novel lineage of polycyclic aromatic hydrocarbon degraders within the Gammaproteobacteria.</title>
        <authorList>
            <person name="Singleton D.R."/>
            <person name="Dickey A.N."/>
            <person name="Scholl E.H."/>
            <person name="Wright F.A."/>
            <person name="Aitken M.D."/>
        </authorList>
    </citation>
    <scope>NUCLEOTIDE SEQUENCE [LARGE SCALE GENOMIC DNA]</scope>
    <source>
        <strain evidence="10">TR3.2</strain>
    </source>
</reference>
<dbReference type="SUPFAM" id="SSF55961">
    <property type="entry name" value="Bet v1-like"/>
    <property type="match status" value="1"/>
</dbReference>
<evidence type="ECO:0000256" key="3">
    <source>
        <dbReference type="ARBA" id="ARBA00022723"/>
    </source>
</evidence>
<evidence type="ECO:0000256" key="4">
    <source>
        <dbReference type="ARBA" id="ARBA00023002"/>
    </source>
</evidence>
<dbReference type="InterPro" id="IPR036922">
    <property type="entry name" value="Rieske_2Fe-2S_sf"/>
</dbReference>
<evidence type="ECO:0000256" key="2">
    <source>
        <dbReference type="ARBA" id="ARBA00022714"/>
    </source>
</evidence>
<proteinExistence type="predicted"/>
<name>A0A1B1YXN4_9GAMM</name>
<dbReference type="InterPro" id="IPR001663">
    <property type="entry name" value="Rng_hydr_dOase-A"/>
</dbReference>
<protein>
    <submittedName>
        <fullName evidence="9">(2Fe-2S)-binding protein</fullName>
    </submittedName>
</protein>
<evidence type="ECO:0000256" key="5">
    <source>
        <dbReference type="ARBA" id="ARBA00023004"/>
    </source>
</evidence>
<evidence type="ECO:0000256" key="7">
    <source>
        <dbReference type="ARBA" id="ARBA00023027"/>
    </source>
</evidence>
<evidence type="ECO:0000259" key="8">
    <source>
        <dbReference type="PROSITE" id="PS51296"/>
    </source>
</evidence>
<gene>
    <name evidence="9" type="ORF">PG2T_12540</name>
</gene>
<keyword evidence="4" id="KW-0560">Oxidoreductase</keyword>
<dbReference type="PROSITE" id="PS00570">
    <property type="entry name" value="RING_HYDROXYL_ALPHA"/>
    <property type="match status" value="1"/>
</dbReference>
<dbReference type="GO" id="GO:0051537">
    <property type="term" value="F:2 iron, 2 sulfur cluster binding"/>
    <property type="evidence" value="ECO:0007669"/>
    <property type="project" value="UniProtKB-KW"/>
</dbReference>
<dbReference type="SUPFAM" id="SSF50022">
    <property type="entry name" value="ISP domain"/>
    <property type="match status" value="1"/>
</dbReference>
<comment type="cofactor">
    <cofactor evidence="1">
        <name>Fe cation</name>
        <dbReference type="ChEBI" id="CHEBI:24875"/>
    </cofactor>
</comment>
<dbReference type="STRING" id="1810504.PG2T_12540"/>
<keyword evidence="7" id="KW-0520">NAD</keyword>
<evidence type="ECO:0000313" key="9">
    <source>
        <dbReference type="EMBL" id="ANX05634.1"/>
    </source>
</evidence>
<keyword evidence="3" id="KW-0479">Metal-binding</keyword>